<dbReference type="RefSeq" id="XP_056486774.1">
    <property type="nucleotide sequence ID" value="XM_056631223.1"/>
</dbReference>
<dbReference type="OrthoDB" id="6021743at2759"/>
<comment type="caution">
    <text evidence="3">The sequence shown here is derived from an EMBL/GenBank/DDBJ whole genome shotgun (WGS) entry which is preliminary data.</text>
</comment>
<evidence type="ECO:0008006" key="5">
    <source>
        <dbReference type="Google" id="ProtNLM"/>
    </source>
</evidence>
<dbReference type="PANTHER" id="PTHR15496">
    <property type="entry name" value="GENERAL TRANSCRIPTION FACTOR 3C POLYPEPTIDE 4 FAMILY"/>
    <property type="match status" value="1"/>
</dbReference>
<dbReference type="PANTHER" id="PTHR15496:SF2">
    <property type="entry name" value="GENERAL TRANSCRIPTION FACTOR 3C POLYPEPTIDE 4"/>
    <property type="match status" value="1"/>
</dbReference>
<organism evidence="3 4">
    <name type="scientific">Penicillium cosmopolitanum</name>
    <dbReference type="NCBI Taxonomy" id="1131564"/>
    <lineage>
        <taxon>Eukaryota</taxon>
        <taxon>Fungi</taxon>
        <taxon>Dikarya</taxon>
        <taxon>Ascomycota</taxon>
        <taxon>Pezizomycotina</taxon>
        <taxon>Eurotiomycetes</taxon>
        <taxon>Eurotiomycetidae</taxon>
        <taxon>Eurotiales</taxon>
        <taxon>Aspergillaceae</taxon>
        <taxon>Penicillium</taxon>
    </lineage>
</organism>
<evidence type="ECO:0000313" key="4">
    <source>
        <dbReference type="Proteomes" id="UP001147747"/>
    </source>
</evidence>
<dbReference type="InterPro" id="IPR024764">
    <property type="entry name" value="TFIIIC_Znf"/>
</dbReference>
<gene>
    <name evidence="3" type="ORF">N7509_006586</name>
</gene>
<reference evidence="3" key="2">
    <citation type="journal article" date="2023" name="IMA Fungus">
        <title>Comparative genomic study of the Penicillium genus elucidates a diverse pangenome and 15 lateral gene transfer events.</title>
        <authorList>
            <person name="Petersen C."/>
            <person name="Sorensen T."/>
            <person name="Nielsen M.R."/>
            <person name="Sondergaard T.E."/>
            <person name="Sorensen J.L."/>
            <person name="Fitzpatrick D.A."/>
            <person name="Frisvad J.C."/>
            <person name="Nielsen K.L."/>
        </authorList>
    </citation>
    <scope>NUCLEOTIDE SEQUENCE</scope>
    <source>
        <strain evidence="3">IBT 29677</strain>
    </source>
</reference>
<dbReference type="GeneID" id="81370203"/>
<reference evidence="3" key="1">
    <citation type="submission" date="2022-12" db="EMBL/GenBank/DDBJ databases">
        <authorList>
            <person name="Petersen C."/>
        </authorList>
    </citation>
    <scope>NUCLEOTIDE SEQUENCE</scope>
    <source>
        <strain evidence="3">IBT 29677</strain>
    </source>
</reference>
<feature type="domain" description="Transcription factor IIIC putative zinc-finger" evidence="2">
    <location>
        <begin position="628"/>
        <end position="724"/>
    </location>
</feature>
<evidence type="ECO:0000259" key="2">
    <source>
        <dbReference type="Pfam" id="PF12660"/>
    </source>
</evidence>
<dbReference type="GO" id="GO:0006384">
    <property type="term" value="P:transcription initiation at RNA polymerase III promoter"/>
    <property type="evidence" value="ECO:0007669"/>
    <property type="project" value="InterPro"/>
</dbReference>
<evidence type="ECO:0000313" key="3">
    <source>
        <dbReference type="EMBL" id="KAJ5391096.1"/>
    </source>
</evidence>
<evidence type="ECO:0000259" key="1">
    <source>
        <dbReference type="Pfam" id="PF12657"/>
    </source>
</evidence>
<protein>
    <recommendedName>
        <fullName evidence="5">Transcription factor IIIC 90kDa subunit N-terminal domain-containing protein</fullName>
    </recommendedName>
</protein>
<dbReference type="GO" id="GO:0004402">
    <property type="term" value="F:histone acetyltransferase activity"/>
    <property type="evidence" value="ECO:0007669"/>
    <property type="project" value="InterPro"/>
</dbReference>
<dbReference type="Pfam" id="PF12660">
    <property type="entry name" value="zf-TFIIIC"/>
    <property type="match status" value="1"/>
</dbReference>
<sequence>FNKMLNPIELQLLPSCFGALSWSPDGELAVAAGEHIQILTPKTGGLKSNTPGKDAWDITRIRVNTFTNAEWAPIPPQNRDDFSLGAEQSTSTVIGLAWSPAGLARFRRSVLAVLGSNLILSLWEPIGPRAIWTRVAIVNHTLHPDPSAPSTLTGELLRKANIRSFHWCEPLKTPVPPEDSDQASEPESRWGVQLMSVTNDANEVVLLQIKRNANSTSSTRSYHTEKLTSYQLLGEKNTPKLCSGSILQKTLQLKSRILSISTGPWGPLHATKKNGVHSTSAIIAAVYGKQLYLLKTTITLRRSDNGTNTTAEYQVTAELADHSLADSSSKWAYCQIEGPIKWIHTNQSPKINLVVGTSTGFLTISMSRAAYQGTGKGKDRFEFWPTSTSSFPIEDGEPRNDWELIAVSAMATLTNEQNDSCVLHLGTSAALGAAIDLETPISVETESDNSLGLPQWSKVIKNVREQYDLDHDLQGYAMNRLWGLASYRGVAAVLVTRHPTNMIQYKVASDERAVVGFAFEGTEEAPDLESLFSPVSDLSERSEGSGRKKPVTFLLSRCDKDDEINTEDQRLIYAAACCSIVDESLASTRPQAQRALKRLAVKTGADLSEEISKCTNGASTISSKSPDQLSQAGGHLFEKCDICDAGIPWASVTEAQCESGHLFVRCGLTSLAIQEPGISKYCSTCQTEFLDEELIVRLRDEALSPVFMNVARAFDTCPSCNSKFKCSNLT</sequence>
<dbReference type="AlphaFoldDB" id="A0A9W9VXG4"/>
<feature type="non-terminal residue" evidence="3">
    <location>
        <position position="1"/>
    </location>
</feature>
<accession>A0A9W9VXG4</accession>
<dbReference type="EMBL" id="JAPZBU010000008">
    <property type="protein sequence ID" value="KAJ5391096.1"/>
    <property type="molecule type" value="Genomic_DNA"/>
</dbReference>
<dbReference type="InterPro" id="IPR024761">
    <property type="entry name" value="TFIIIC_delta_N"/>
</dbReference>
<dbReference type="Pfam" id="PF12657">
    <property type="entry name" value="TFIIIC_delta"/>
    <property type="match status" value="1"/>
</dbReference>
<name>A0A9W9VXG4_9EURO</name>
<dbReference type="InterPro" id="IPR044230">
    <property type="entry name" value="GTF3C4"/>
</dbReference>
<keyword evidence="4" id="KW-1185">Reference proteome</keyword>
<dbReference type="GO" id="GO:0000127">
    <property type="term" value="C:transcription factor TFIIIC complex"/>
    <property type="evidence" value="ECO:0007669"/>
    <property type="project" value="InterPro"/>
</dbReference>
<proteinExistence type="predicted"/>
<dbReference type="Proteomes" id="UP001147747">
    <property type="component" value="Unassembled WGS sequence"/>
</dbReference>
<feature type="domain" description="Transcription factor IIIC 90kDa subunit N-terminal" evidence="1">
    <location>
        <begin position="22"/>
        <end position="519"/>
    </location>
</feature>